<feature type="transmembrane region" description="Helical" evidence="6">
    <location>
        <begin position="33"/>
        <end position="54"/>
    </location>
</feature>
<evidence type="ECO:0000256" key="4">
    <source>
        <dbReference type="ARBA" id="ARBA00022989"/>
    </source>
</evidence>
<accession>A0A9P4YP30</accession>
<gene>
    <name evidence="7" type="ORF">GMORB2_2956</name>
</gene>
<evidence type="ECO:0000256" key="1">
    <source>
        <dbReference type="ARBA" id="ARBA00004477"/>
    </source>
</evidence>
<evidence type="ECO:0000256" key="6">
    <source>
        <dbReference type="SAM" id="Phobius"/>
    </source>
</evidence>
<organism evidence="7 8">
    <name type="scientific">Geosmithia morbida</name>
    <dbReference type="NCBI Taxonomy" id="1094350"/>
    <lineage>
        <taxon>Eukaryota</taxon>
        <taxon>Fungi</taxon>
        <taxon>Dikarya</taxon>
        <taxon>Ascomycota</taxon>
        <taxon>Pezizomycotina</taxon>
        <taxon>Sordariomycetes</taxon>
        <taxon>Hypocreomycetidae</taxon>
        <taxon>Hypocreales</taxon>
        <taxon>Bionectriaceae</taxon>
        <taxon>Geosmithia</taxon>
    </lineage>
</organism>
<evidence type="ECO:0000256" key="2">
    <source>
        <dbReference type="ARBA" id="ARBA00022692"/>
    </source>
</evidence>
<evidence type="ECO:0000256" key="3">
    <source>
        <dbReference type="ARBA" id="ARBA00022824"/>
    </source>
</evidence>
<keyword evidence="4 6" id="KW-1133">Transmembrane helix</keyword>
<comment type="subcellular location">
    <subcellularLocation>
        <location evidence="1">Endoplasmic reticulum membrane</location>
        <topology evidence="1">Multi-pass membrane protein</topology>
    </subcellularLocation>
</comment>
<dbReference type="Pfam" id="PF11779">
    <property type="entry name" value="SPT_ssu-like"/>
    <property type="match status" value="1"/>
</dbReference>
<comment type="caution">
    <text evidence="7">The sequence shown here is derived from an EMBL/GenBank/DDBJ whole genome shotgun (WGS) entry which is preliminary data.</text>
</comment>
<evidence type="ECO:0000256" key="5">
    <source>
        <dbReference type="ARBA" id="ARBA00023136"/>
    </source>
</evidence>
<keyword evidence="2 6" id="KW-0812">Transmembrane</keyword>
<sequence length="111" mass="12654">MSIFASLRKWLQRKQYHFELSLSIYMMTPGEKFTFYSIFFLLASLTFIATILYLPHHISFLLGRAWYYINGENIDMADVVKDISAGALHETQATVAAEAVAEAAQTVVREL</sequence>
<evidence type="ECO:0000313" key="7">
    <source>
        <dbReference type="EMBL" id="KAF4120518.1"/>
    </source>
</evidence>
<proteinExistence type="predicted"/>
<evidence type="ECO:0000313" key="8">
    <source>
        <dbReference type="Proteomes" id="UP000749293"/>
    </source>
</evidence>
<keyword evidence="8" id="KW-1185">Reference proteome</keyword>
<name>A0A9P4YP30_9HYPO</name>
<dbReference type="OrthoDB" id="202672at2759"/>
<keyword evidence="5 6" id="KW-0472">Membrane</keyword>
<dbReference type="InterPro" id="IPR024512">
    <property type="entry name" value="Ser_palmitoyltrfase_ssu-like"/>
</dbReference>
<dbReference type="GeneID" id="55969184"/>
<dbReference type="AlphaFoldDB" id="A0A9P4YP30"/>
<dbReference type="GO" id="GO:0005789">
    <property type="term" value="C:endoplasmic reticulum membrane"/>
    <property type="evidence" value="ECO:0007669"/>
    <property type="project" value="UniProtKB-SubCell"/>
</dbReference>
<protein>
    <submittedName>
        <fullName evidence="7">Uncharacterized protein</fullName>
    </submittedName>
</protein>
<keyword evidence="3" id="KW-0256">Endoplasmic reticulum</keyword>
<dbReference type="RefSeq" id="XP_035319170.1">
    <property type="nucleotide sequence ID" value="XM_035464932.1"/>
</dbReference>
<reference evidence="7" key="1">
    <citation type="submission" date="2020-03" db="EMBL/GenBank/DDBJ databases">
        <title>Site-based positive gene gene selection in Geosmithia morbida across the United States reveals a broad range of putative effectors and factors for local host and environmental adapation.</title>
        <authorList>
            <person name="Onufrak A."/>
            <person name="Murdoch R.W."/>
            <person name="Gazis R."/>
            <person name="Huff M."/>
            <person name="Staton M."/>
            <person name="Klingeman W."/>
            <person name="Hadziabdic D."/>
        </authorList>
    </citation>
    <scope>NUCLEOTIDE SEQUENCE</scope>
    <source>
        <strain evidence="7">1262</strain>
    </source>
</reference>
<dbReference type="Proteomes" id="UP000749293">
    <property type="component" value="Unassembled WGS sequence"/>
</dbReference>
<dbReference type="EMBL" id="JAANYQ010000016">
    <property type="protein sequence ID" value="KAF4120518.1"/>
    <property type="molecule type" value="Genomic_DNA"/>
</dbReference>